<dbReference type="RefSeq" id="WP_066133384.1">
    <property type="nucleotide sequence ID" value="NZ_CP014525.1"/>
</dbReference>
<dbReference type="GO" id="GO:0140359">
    <property type="term" value="F:ABC-type transporter activity"/>
    <property type="evidence" value="ECO:0007669"/>
    <property type="project" value="InterPro"/>
</dbReference>
<dbReference type="EMBL" id="CP014525">
    <property type="protein sequence ID" value="AMW34363.1"/>
    <property type="molecule type" value="Genomic_DNA"/>
</dbReference>
<organism evidence="7 8">
    <name type="scientific">Haematospirillum jordaniae</name>
    <dbReference type="NCBI Taxonomy" id="1549855"/>
    <lineage>
        <taxon>Bacteria</taxon>
        <taxon>Pseudomonadati</taxon>
        <taxon>Pseudomonadota</taxon>
        <taxon>Alphaproteobacteria</taxon>
        <taxon>Rhodospirillales</taxon>
        <taxon>Novispirillaceae</taxon>
        <taxon>Haematospirillum</taxon>
    </lineage>
</organism>
<dbReference type="Proteomes" id="UP000076066">
    <property type="component" value="Chromosome"/>
</dbReference>
<evidence type="ECO:0000256" key="5">
    <source>
        <dbReference type="RuleBase" id="RU361157"/>
    </source>
</evidence>
<keyword evidence="2 5" id="KW-0812">Transmembrane</keyword>
<accession>A0A143DDL0</accession>
<feature type="transmembrane region" description="Helical" evidence="5">
    <location>
        <begin position="232"/>
        <end position="254"/>
    </location>
</feature>
<dbReference type="OrthoDB" id="9786643at2"/>
<dbReference type="PANTHER" id="PTHR43027">
    <property type="entry name" value="DOXORUBICIN RESISTANCE ABC TRANSPORTER PERMEASE PROTEIN DRRC-RELATED"/>
    <property type="match status" value="1"/>
</dbReference>
<keyword evidence="3 5" id="KW-1133">Transmembrane helix</keyword>
<dbReference type="InterPro" id="IPR047817">
    <property type="entry name" value="ABC2_TM_bact-type"/>
</dbReference>
<evidence type="ECO:0000256" key="2">
    <source>
        <dbReference type="ARBA" id="ARBA00022692"/>
    </source>
</evidence>
<dbReference type="KEGG" id="hjo:AY555_03230"/>
<comment type="similarity">
    <text evidence="5">Belongs to the ABC-2 integral membrane protein family.</text>
</comment>
<evidence type="ECO:0000313" key="7">
    <source>
        <dbReference type="EMBL" id="AMW34363.1"/>
    </source>
</evidence>
<dbReference type="AlphaFoldDB" id="A0A143DDL0"/>
<protein>
    <recommendedName>
        <fullName evidence="5">Transport permease protein</fullName>
    </recommendedName>
</protein>
<evidence type="ECO:0000256" key="4">
    <source>
        <dbReference type="ARBA" id="ARBA00023136"/>
    </source>
</evidence>
<name>A0A143DDL0_9PROT</name>
<dbReference type="GeneID" id="53316163"/>
<sequence length="268" mass="30196">MMRLRASAVRVRAVCLRHLYVMRSSPVRVLEMIYWPTMQMVLWGFFSNFFRTQSSLLAQAASIFIGAMLLWDSLFRSNLGVSVSFLEEMWSRNLGHLFVSPLRPAEYLMALVLMSLLRTLTGILPACLLAIPFYEYNIFQMGFPLIAFFVNVLVTGWALGFVISALILRFGMGAESLAWVVVFAFAPFSAIYYPVSSLPEWLQVFALCLPQTHVFEGMRSVLFDGIFDYGHFQAACALNLVFLLVAGAGFLYSFRVARQKGLLLGTGE</sequence>
<keyword evidence="4 5" id="KW-0472">Membrane</keyword>
<dbReference type="Pfam" id="PF01061">
    <property type="entry name" value="ABC2_membrane"/>
    <property type="match status" value="1"/>
</dbReference>
<feature type="transmembrane region" description="Helical" evidence="5">
    <location>
        <begin position="32"/>
        <end position="50"/>
    </location>
</feature>
<evidence type="ECO:0000256" key="1">
    <source>
        <dbReference type="ARBA" id="ARBA00004141"/>
    </source>
</evidence>
<proteinExistence type="inferred from homology"/>
<dbReference type="STRING" id="1549855.AY555_03230"/>
<keyword evidence="8" id="KW-1185">Reference proteome</keyword>
<reference evidence="7 8" key="1">
    <citation type="submission" date="2016-02" db="EMBL/GenBank/DDBJ databases">
        <title>Complete Genome of H5569, the type strain of the newly described species Haematospirillium jordaniae.</title>
        <authorList>
            <person name="Nicholson A.C."/>
            <person name="Humrighouse B.W."/>
            <person name="Loparov V."/>
            <person name="McQuiston J.R."/>
        </authorList>
    </citation>
    <scope>NUCLEOTIDE SEQUENCE [LARGE SCALE GENOMIC DNA]</scope>
    <source>
        <strain evidence="7 8">H5569</strain>
    </source>
</reference>
<comment type="subcellular location">
    <subcellularLocation>
        <location evidence="5">Cell inner membrane</location>
        <topology evidence="5">Multi-pass membrane protein</topology>
    </subcellularLocation>
    <subcellularLocation>
        <location evidence="1">Membrane</location>
        <topology evidence="1">Multi-pass membrane protein</topology>
    </subcellularLocation>
</comment>
<feature type="transmembrane region" description="Helical" evidence="5">
    <location>
        <begin position="107"/>
        <end position="134"/>
    </location>
</feature>
<keyword evidence="5" id="KW-0813">Transport</keyword>
<evidence type="ECO:0000256" key="3">
    <source>
        <dbReference type="ARBA" id="ARBA00022989"/>
    </source>
</evidence>
<dbReference type="PROSITE" id="PS51012">
    <property type="entry name" value="ABC_TM2"/>
    <property type="match status" value="1"/>
</dbReference>
<feature type="transmembrane region" description="Helical" evidence="5">
    <location>
        <begin position="177"/>
        <end position="195"/>
    </location>
</feature>
<keyword evidence="5" id="KW-1003">Cell membrane</keyword>
<evidence type="ECO:0000259" key="6">
    <source>
        <dbReference type="PROSITE" id="PS51012"/>
    </source>
</evidence>
<dbReference type="InterPro" id="IPR052902">
    <property type="entry name" value="ABC-2_transporter"/>
</dbReference>
<dbReference type="InterPro" id="IPR013525">
    <property type="entry name" value="ABC2_TM"/>
</dbReference>
<feature type="domain" description="ABC transmembrane type-2" evidence="6">
    <location>
        <begin position="27"/>
        <end position="253"/>
    </location>
</feature>
<dbReference type="PANTHER" id="PTHR43027:SF1">
    <property type="entry name" value="DOXORUBICIN RESISTANCE ABC TRANSPORTER PERMEASE PROTEIN DRRC-RELATED"/>
    <property type="match status" value="1"/>
</dbReference>
<feature type="transmembrane region" description="Helical" evidence="5">
    <location>
        <begin position="56"/>
        <end position="75"/>
    </location>
</feature>
<dbReference type="GO" id="GO:0005886">
    <property type="term" value="C:plasma membrane"/>
    <property type="evidence" value="ECO:0007669"/>
    <property type="project" value="UniProtKB-SubCell"/>
</dbReference>
<feature type="transmembrane region" description="Helical" evidence="5">
    <location>
        <begin position="146"/>
        <end position="170"/>
    </location>
</feature>
<gene>
    <name evidence="7" type="ORF">AY555_03230</name>
</gene>
<evidence type="ECO:0000313" key="8">
    <source>
        <dbReference type="Proteomes" id="UP000076066"/>
    </source>
</evidence>